<dbReference type="GO" id="GO:0042594">
    <property type="term" value="P:response to starvation"/>
    <property type="evidence" value="ECO:0007669"/>
    <property type="project" value="TreeGrafter"/>
</dbReference>
<dbReference type="GO" id="GO:0005829">
    <property type="term" value="C:cytosol"/>
    <property type="evidence" value="ECO:0007669"/>
    <property type="project" value="TreeGrafter"/>
</dbReference>
<evidence type="ECO:0000313" key="2">
    <source>
        <dbReference type="EMBL" id="VDN88320.1"/>
    </source>
</evidence>
<dbReference type="GO" id="GO:0004613">
    <property type="term" value="F:phosphoenolpyruvate carboxykinase (GTP) activity"/>
    <property type="evidence" value="ECO:0007669"/>
    <property type="project" value="TreeGrafter"/>
</dbReference>
<dbReference type="GO" id="GO:0071333">
    <property type="term" value="P:cellular response to glucose stimulus"/>
    <property type="evidence" value="ECO:0007669"/>
    <property type="project" value="TreeGrafter"/>
</dbReference>
<dbReference type="InterPro" id="IPR008209">
    <property type="entry name" value="PEP_carboxykinase_GTP"/>
</dbReference>
<dbReference type="PANTHER" id="PTHR11561:SF0">
    <property type="entry name" value="PHOSPHOENOLPYRUVATE CARBOXYKINASE [GTP]-RELATED"/>
    <property type="match status" value="1"/>
</dbReference>
<evidence type="ECO:0000313" key="4">
    <source>
        <dbReference type="WBParaSite" id="BPAG_0000717101-mRNA-1"/>
    </source>
</evidence>
<dbReference type="Pfam" id="PF00821">
    <property type="entry name" value="PEPCK_GTP"/>
    <property type="match status" value="1"/>
</dbReference>
<organism evidence="4">
    <name type="scientific">Brugia pahangi</name>
    <name type="common">Filarial nematode worm</name>
    <dbReference type="NCBI Taxonomy" id="6280"/>
    <lineage>
        <taxon>Eukaryota</taxon>
        <taxon>Metazoa</taxon>
        <taxon>Ecdysozoa</taxon>
        <taxon>Nematoda</taxon>
        <taxon>Chromadorea</taxon>
        <taxon>Rhabditida</taxon>
        <taxon>Spirurina</taxon>
        <taxon>Spiruromorpha</taxon>
        <taxon>Filarioidea</taxon>
        <taxon>Onchocercidae</taxon>
        <taxon>Brugia</taxon>
    </lineage>
</organism>
<dbReference type="InterPro" id="IPR013035">
    <property type="entry name" value="PEP_carboxykinase_C"/>
</dbReference>
<protein>
    <submittedName>
        <fullName evidence="4">PEPCK_GTP domain-containing protein</fullName>
    </submittedName>
</protein>
<feature type="domain" description="Phosphoenolpyruvate carboxykinase C-terminal P-loop" evidence="1">
    <location>
        <begin position="5"/>
        <end position="61"/>
    </location>
</feature>
<dbReference type="GO" id="GO:0033993">
    <property type="term" value="P:response to lipid"/>
    <property type="evidence" value="ECO:0007669"/>
    <property type="project" value="TreeGrafter"/>
</dbReference>
<dbReference type="GO" id="GO:0019543">
    <property type="term" value="P:propionate catabolic process"/>
    <property type="evidence" value="ECO:0007669"/>
    <property type="project" value="TreeGrafter"/>
</dbReference>
<name>A0A0N4TG33_BRUPA</name>
<evidence type="ECO:0000259" key="1">
    <source>
        <dbReference type="Pfam" id="PF00821"/>
    </source>
</evidence>
<dbReference type="SUPFAM" id="SSF53795">
    <property type="entry name" value="PEP carboxykinase-like"/>
    <property type="match status" value="1"/>
</dbReference>
<dbReference type="AlphaFoldDB" id="A0A0N4TG33"/>
<dbReference type="STRING" id="6280.A0A0N4TG33"/>
<dbReference type="PANTHER" id="PTHR11561">
    <property type="entry name" value="PHOSPHOENOLPYRUVATE CARBOXYKINASE"/>
    <property type="match status" value="1"/>
</dbReference>
<keyword evidence="3" id="KW-1185">Reference proteome</keyword>
<dbReference type="GO" id="GO:0030145">
    <property type="term" value="F:manganese ion binding"/>
    <property type="evidence" value="ECO:0007669"/>
    <property type="project" value="TreeGrafter"/>
</dbReference>
<dbReference type="GO" id="GO:0006107">
    <property type="term" value="P:oxaloacetate metabolic process"/>
    <property type="evidence" value="ECO:0007669"/>
    <property type="project" value="TreeGrafter"/>
</dbReference>
<dbReference type="InterPro" id="IPR035077">
    <property type="entry name" value="PEP_carboxykinase_GTP_C"/>
</dbReference>
<evidence type="ECO:0000313" key="3">
    <source>
        <dbReference type="Proteomes" id="UP000278627"/>
    </source>
</evidence>
<dbReference type="GO" id="GO:0046327">
    <property type="term" value="P:glycerol biosynthetic process from pyruvate"/>
    <property type="evidence" value="ECO:0007669"/>
    <property type="project" value="TreeGrafter"/>
</dbReference>
<dbReference type="EMBL" id="UZAD01007609">
    <property type="protein sequence ID" value="VDN88320.1"/>
    <property type="molecule type" value="Genomic_DNA"/>
</dbReference>
<dbReference type="WBParaSite" id="BPAG_0000717101-mRNA-1">
    <property type="protein sequence ID" value="BPAG_0000717101-mRNA-1"/>
    <property type="gene ID" value="BPAG_0000717101"/>
</dbReference>
<dbReference type="Proteomes" id="UP000278627">
    <property type="component" value="Unassembled WGS sequence"/>
</dbReference>
<dbReference type="GO" id="GO:0005525">
    <property type="term" value="F:GTP binding"/>
    <property type="evidence" value="ECO:0007669"/>
    <property type="project" value="InterPro"/>
</dbReference>
<dbReference type="Gene3D" id="3.90.228.20">
    <property type="match status" value="1"/>
</dbReference>
<reference evidence="4" key="1">
    <citation type="submission" date="2017-02" db="UniProtKB">
        <authorList>
            <consortium name="WormBaseParasite"/>
        </authorList>
    </citation>
    <scope>IDENTIFICATION</scope>
</reference>
<dbReference type="GO" id="GO:0006094">
    <property type="term" value="P:gluconeogenesis"/>
    <property type="evidence" value="ECO:0007669"/>
    <property type="project" value="InterPro"/>
</dbReference>
<accession>A0A0N4TG33</accession>
<sequence length="66" mass="7546">MANLGSINLSGLPNINWAELMSLPKKYWVEDMEETKHFFEQQVGSDLPPEIAKELEEQTARIKAMP</sequence>
<reference evidence="2 3" key="2">
    <citation type="submission" date="2018-11" db="EMBL/GenBank/DDBJ databases">
        <authorList>
            <consortium name="Pathogen Informatics"/>
        </authorList>
    </citation>
    <scope>NUCLEOTIDE SEQUENCE [LARGE SCALE GENOMIC DNA]</scope>
</reference>
<gene>
    <name evidence="2" type="ORF">BPAG_LOCUS7134</name>
</gene>
<proteinExistence type="predicted"/>